<evidence type="ECO:0000313" key="1">
    <source>
        <dbReference type="EMBL" id="SVA50040.1"/>
    </source>
</evidence>
<gene>
    <name evidence="1" type="ORF">METZ01_LOCUS102894</name>
</gene>
<proteinExistence type="predicted"/>
<sequence>MGTKKDIKKYNSKRLYEVRLLRTNKNGGYFDTLAEALKAKEKFGVYATIIRVNPITRSPMYDSTGWPMPL</sequence>
<accession>A0A381WBY6</accession>
<dbReference type="AlphaFoldDB" id="A0A381WBY6"/>
<organism evidence="1">
    <name type="scientific">marine metagenome</name>
    <dbReference type="NCBI Taxonomy" id="408172"/>
    <lineage>
        <taxon>unclassified sequences</taxon>
        <taxon>metagenomes</taxon>
        <taxon>ecological metagenomes</taxon>
    </lineage>
</organism>
<protein>
    <submittedName>
        <fullName evidence="1">Uncharacterized protein</fullName>
    </submittedName>
</protein>
<dbReference type="EMBL" id="UINC01011325">
    <property type="protein sequence ID" value="SVA50040.1"/>
    <property type="molecule type" value="Genomic_DNA"/>
</dbReference>
<reference evidence="1" key="1">
    <citation type="submission" date="2018-05" db="EMBL/GenBank/DDBJ databases">
        <authorList>
            <person name="Lanie J.A."/>
            <person name="Ng W.-L."/>
            <person name="Kazmierczak K.M."/>
            <person name="Andrzejewski T.M."/>
            <person name="Davidsen T.M."/>
            <person name="Wayne K.J."/>
            <person name="Tettelin H."/>
            <person name="Glass J.I."/>
            <person name="Rusch D."/>
            <person name="Podicherti R."/>
            <person name="Tsui H.-C.T."/>
            <person name="Winkler M.E."/>
        </authorList>
    </citation>
    <scope>NUCLEOTIDE SEQUENCE</scope>
</reference>
<name>A0A381WBY6_9ZZZZ</name>